<evidence type="ECO:0000313" key="1">
    <source>
        <dbReference type="EMBL" id="VDK53111.1"/>
    </source>
</evidence>
<reference evidence="1 2" key="2">
    <citation type="submission" date="2018-11" db="EMBL/GenBank/DDBJ databases">
        <authorList>
            <consortium name="Pathogen Informatics"/>
        </authorList>
    </citation>
    <scope>NUCLEOTIDE SEQUENCE [LARGE SCALE GENOMIC DNA]</scope>
</reference>
<accession>A0A183DBD1</accession>
<protein>
    <submittedName>
        <fullName evidence="3">ABC transporter permease</fullName>
    </submittedName>
</protein>
<keyword evidence="2" id="KW-1185">Reference proteome</keyword>
<dbReference type="AlphaFoldDB" id="A0A183DBD1"/>
<dbReference type="WBParaSite" id="GPUH_0000603001-mRNA-1">
    <property type="protein sequence ID" value="GPUH_0000603001-mRNA-1"/>
    <property type="gene ID" value="GPUH_0000603001"/>
</dbReference>
<dbReference type="Proteomes" id="UP000271098">
    <property type="component" value="Unassembled WGS sequence"/>
</dbReference>
<reference evidence="3" key="1">
    <citation type="submission" date="2016-06" db="UniProtKB">
        <authorList>
            <consortium name="WormBaseParasite"/>
        </authorList>
    </citation>
    <scope>IDENTIFICATION</scope>
</reference>
<sequence length="33" mass="3711">MVIKLNILASEIRKHSFRGLWTSVFSSTIFASA</sequence>
<organism evidence="3">
    <name type="scientific">Gongylonema pulchrum</name>
    <dbReference type="NCBI Taxonomy" id="637853"/>
    <lineage>
        <taxon>Eukaryota</taxon>
        <taxon>Metazoa</taxon>
        <taxon>Ecdysozoa</taxon>
        <taxon>Nematoda</taxon>
        <taxon>Chromadorea</taxon>
        <taxon>Rhabditida</taxon>
        <taxon>Spirurina</taxon>
        <taxon>Spiruromorpha</taxon>
        <taxon>Spiruroidea</taxon>
        <taxon>Gongylonematidae</taxon>
        <taxon>Gongylonema</taxon>
    </lineage>
</organism>
<name>A0A183DBD1_9BILA</name>
<evidence type="ECO:0000313" key="2">
    <source>
        <dbReference type="Proteomes" id="UP000271098"/>
    </source>
</evidence>
<proteinExistence type="predicted"/>
<dbReference type="EMBL" id="UYRT01013514">
    <property type="protein sequence ID" value="VDK53111.1"/>
    <property type="molecule type" value="Genomic_DNA"/>
</dbReference>
<gene>
    <name evidence="1" type="ORF">GPUH_LOCUS6022</name>
</gene>
<evidence type="ECO:0000313" key="3">
    <source>
        <dbReference type="WBParaSite" id="GPUH_0000603001-mRNA-1"/>
    </source>
</evidence>